<keyword evidence="3" id="KW-1185">Reference proteome</keyword>
<feature type="non-terminal residue" evidence="2">
    <location>
        <position position="1"/>
    </location>
</feature>
<organism evidence="2 3">
    <name type="scientific">Anoxynatronum buryatiense</name>
    <dbReference type="NCBI Taxonomy" id="489973"/>
    <lineage>
        <taxon>Bacteria</taxon>
        <taxon>Bacillati</taxon>
        <taxon>Bacillota</taxon>
        <taxon>Clostridia</taxon>
        <taxon>Eubacteriales</taxon>
        <taxon>Clostridiaceae</taxon>
        <taxon>Anoxynatronum</taxon>
    </lineage>
</organism>
<protein>
    <submittedName>
        <fullName evidence="2">Integrase core domain-containing protein</fullName>
    </submittedName>
</protein>
<gene>
    <name evidence="2" type="ORF">SAMN06296020_1382</name>
</gene>
<dbReference type="InterPro" id="IPR012337">
    <property type="entry name" value="RNaseH-like_sf"/>
</dbReference>
<proteinExistence type="predicted"/>
<dbReference type="AlphaFoldDB" id="A0AA45WZ76"/>
<evidence type="ECO:0000313" key="3">
    <source>
        <dbReference type="Proteomes" id="UP001158066"/>
    </source>
</evidence>
<dbReference type="GO" id="GO:0003676">
    <property type="term" value="F:nucleic acid binding"/>
    <property type="evidence" value="ECO:0007669"/>
    <property type="project" value="InterPro"/>
</dbReference>
<dbReference type="RefSeq" id="WP_283410949.1">
    <property type="nucleotide sequence ID" value="NZ_FXUF01000038.1"/>
</dbReference>
<dbReference type="Proteomes" id="UP001158066">
    <property type="component" value="Unassembled WGS sequence"/>
</dbReference>
<dbReference type="InterPro" id="IPR036397">
    <property type="entry name" value="RNaseH_sf"/>
</dbReference>
<evidence type="ECO:0000313" key="2">
    <source>
        <dbReference type="EMBL" id="SMP73016.1"/>
    </source>
</evidence>
<dbReference type="PANTHER" id="PTHR35004">
    <property type="entry name" value="TRANSPOSASE RV3428C-RELATED"/>
    <property type="match status" value="1"/>
</dbReference>
<accession>A0AA45WZ76</accession>
<dbReference type="GO" id="GO:0015074">
    <property type="term" value="P:DNA integration"/>
    <property type="evidence" value="ECO:0007669"/>
    <property type="project" value="InterPro"/>
</dbReference>
<dbReference type="InterPro" id="IPR001584">
    <property type="entry name" value="Integrase_cat-core"/>
</dbReference>
<reference evidence="2" key="1">
    <citation type="submission" date="2017-05" db="EMBL/GenBank/DDBJ databases">
        <authorList>
            <person name="Varghese N."/>
            <person name="Submissions S."/>
        </authorList>
    </citation>
    <scope>NUCLEOTIDE SEQUENCE</scope>
    <source>
        <strain evidence="2">Su22</strain>
    </source>
</reference>
<dbReference type="Gene3D" id="3.30.420.10">
    <property type="entry name" value="Ribonuclease H-like superfamily/Ribonuclease H"/>
    <property type="match status" value="1"/>
</dbReference>
<dbReference type="PROSITE" id="PS50994">
    <property type="entry name" value="INTEGRASE"/>
    <property type="match status" value="1"/>
</dbReference>
<evidence type="ECO:0000259" key="1">
    <source>
        <dbReference type="PROSITE" id="PS50994"/>
    </source>
</evidence>
<dbReference type="EMBL" id="FXUF01000038">
    <property type="protein sequence ID" value="SMP73016.1"/>
    <property type="molecule type" value="Genomic_DNA"/>
</dbReference>
<feature type="domain" description="Integrase catalytic" evidence="1">
    <location>
        <begin position="103"/>
        <end position="273"/>
    </location>
</feature>
<sequence>PTIRKYYNMNTLPEVPHQNLIKDKVFDQEPFRSAIIEIIRNNCNKNYYVSSIYDVLLEKFVENGDYESLPGNDQTLRNYVHHLIESGIIEKEPENRRIYDHVFDTPPGDQMLIDFGQERVGSGVVIHFICLLLRYSRIIHVGAQDHAYNAEEACRAIYRAFCKLGGRPSQLVIDQDAVFIASETYGEVIQTRVFGDFCTEQELKLWVCNKADPESKGPIENVVGFVKKNFFSARNITSIDDVWKSLPGWVERKNQRIHKATFRIPLDVFDAVEKDSLKPIADSFYENSPSSYTPVEIHSTPYVQYKSSKYSLPRSRCFSTIYYKAVNNTLYFYDSDKKYLCQHAVNECRGSVNRLEEHRKEPSTDWVSVVESLRRQWSCYAFQQFINGYKRENPRHLYQQLSAIERFLNLEKPERELVSQVMDQCCRDQKYQFSQFKVVYQLVKAGRTAPGLVEFNDVQTQEMSLYKKAFLDRCGTEGCGL</sequence>
<comment type="caution">
    <text evidence="2">The sequence shown here is derived from an EMBL/GenBank/DDBJ whole genome shotgun (WGS) entry which is preliminary data.</text>
</comment>
<dbReference type="SUPFAM" id="SSF53098">
    <property type="entry name" value="Ribonuclease H-like"/>
    <property type="match status" value="1"/>
</dbReference>
<name>A0AA45WZ76_9CLOT</name>